<sequence>MAMNNDTCLIEVPALLNRKTSKILTFKTESLIIEKPMGLKSPDFIPAEAITGFRYGVSWIRGYAFTFGRQYFIEIQTDQQKVISIKLGSYYGIRKNLYNQLWSDIIHQLWRYYFVNQYNYYYDLYKINQTFELCGIYFHPNGIGWDALNILQWGEVGISNYYNYFMIYNRKNKKQYKSRSFAKDWNAVVLQAILKEIVEEKKVLF</sequence>
<proteinExistence type="predicted"/>
<comment type="caution">
    <text evidence="1">The sequence shown here is derived from an EMBL/GenBank/DDBJ whole genome shotgun (WGS) entry which is preliminary data.</text>
</comment>
<protein>
    <submittedName>
        <fullName evidence="1">Uncharacterized protein</fullName>
    </submittedName>
</protein>
<reference evidence="1 2" key="1">
    <citation type="submission" date="2020-08" db="EMBL/GenBank/DDBJ databases">
        <title>Genomic Encyclopedia of Type Strains, Phase IV (KMG-V): Genome sequencing to study the core and pangenomes of soil and plant-associated prokaryotes.</title>
        <authorList>
            <person name="Whitman W."/>
        </authorList>
    </citation>
    <scope>NUCLEOTIDE SEQUENCE [LARGE SCALE GENOMIC DNA]</scope>
    <source>
        <strain evidence="1 2">MP601</strain>
    </source>
</reference>
<dbReference type="Proteomes" id="UP000548326">
    <property type="component" value="Unassembled WGS sequence"/>
</dbReference>
<evidence type="ECO:0000313" key="1">
    <source>
        <dbReference type="EMBL" id="MBB6130443.1"/>
    </source>
</evidence>
<name>A0A841JGZ7_9SPHI</name>
<accession>A0A841JGZ7</accession>
<dbReference type="AlphaFoldDB" id="A0A841JGZ7"/>
<organism evidence="1 2">
    <name type="scientific">Mucilaginibacter lappiensis</name>
    <dbReference type="NCBI Taxonomy" id="354630"/>
    <lineage>
        <taxon>Bacteria</taxon>
        <taxon>Pseudomonadati</taxon>
        <taxon>Bacteroidota</taxon>
        <taxon>Sphingobacteriia</taxon>
        <taxon>Sphingobacteriales</taxon>
        <taxon>Sphingobacteriaceae</taxon>
        <taxon>Mucilaginibacter</taxon>
    </lineage>
</organism>
<evidence type="ECO:0000313" key="2">
    <source>
        <dbReference type="Proteomes" id="UP000548326"/>
    </source>
</evidence>
<gene>
    <name evidence="1" type="ORF">HDF22_004583</name>
</gene>
<dbReference type="EMBL" id="JACHCA010000015">
    <property type="protein sequence ID" value="MBB6130443.1"/>
    <property type="molecule type" value="Genomic_DNA"/>
</dbReference>